<reference evidence="3 5" key="2">
    <citation type="submission" date="2024-07" db="EMBL/GenBank/DDBJ databases">
        <authorList>
            <person name="Akdeniz Z."/>
        </authorList>
    </citation>
    <scope>NUCLEOTIDE SEQUENCE [LARGE SCALE GENOMIC DNA]</scope>
</reference>
<proteinExistence type="predicted"/>
<dbReference type="EMBL" id="CATOUU010000019">
    <property type="protein sequence ID" value="CAI9913131.1"/>
    <property type="molecule type" value="Genomic_DNA"/>
</dbReference>
<evidence type="ECO:0000313" key="1">
    <source>
        <dbReference type="EMBL" id="CAI9913131.1"/>
    </source>
</evidence>
<name>A0AA86N5E7_9EUKA</name>
<protein>
    <submittedName>
        <fullName evidence="1">Leucine-rich repeat</fullName>
    </submittedName>
    <submittedName>
        <fullName evidence="3">Leucine-rich_repeat</fullName>
    </submittedName>
</protein>
<gene>
    <name evidence="2" type="ORF">HINF_LOCUS2498</name>
    <name evidence="3" type="ORF">HINF_LOCUS68839</name>
    <name evidence="4" type="ORF">HINF_LOCUS74725</name>
    <name evidence="1" type="ORF">HINF_LOCUS776</name>
</gene>
<comment type="caution">
    <text evidence="1">The sequence shown here is derived from an EMBL/GenBank/DDBJ whole genome shotgun (WGS) entry which is preliminary data.</text>
</comment>
<reference evidence="1" key="1">
    <citation type="submission" date="2023-06" db="EMBL/GenBank/DDBJ databases">
        <authorList>
            <person name="Kurt Z."/>
        </authorList>
    </citation>
    <scope>NUCLEOTIDE SEQUENCE</scope>
</reference>
<evidence type="ECO:0000313" key="2">
    <source>
        <dbReference type="EMBL" id="CAI9914853.1"/>
    </source>
</evidence>
<dbReference type="AlphaFoldDB" id="A0AA86N5E7"/>
<dbReference type="EMBL" id="CAXDID020000642">
    <property type="protein sequence ID" value="CAL6107931.1"/>
    <property type="molecule type" value="Genomic_DNA"/>
</dbReference>
<organism evidence="1">
    <name type="scientific">Hexamita inflata</name>
    <dbReference type="NCBI Taxonomy" id="28002"/>
    <lineage>
        <taxon>Eukaryota</taxon>
        <taxon>Metamonada</taxon>
        <taxon>Diplomonadida</taxon>
        <taxon>Hexamitidae</taxon>
        <taxon>Hexamitinae</taxon>
        <taxon>Hexamita</taxon>
    </lineage>
</organism>
<dbReference type="EMBL" id="CATOUU010000059">
    <property type="protein sequence ID" value="CAI9914853.1"/>
    <property type="molecule type" value="Genomic_DNA"/>
</dbReference>
<evidence type="ECO:0000313" key="4">
    <source>
        <dbReference type="EMBL" id="CAL6107931.1"/>
    </source>
</evidence>
<dbReference type="PROSITE" id="PS51450">
    <property type="entry name" value="LRR"/>
    <property type="match status" value="1"/>
</dbReference>
<dbReference type="InterPro" id="IPR001611">
    <property type="entry name" value="Leu-rich_rpt"/>
</dbReference>
<dbReference type="Proteomes" id="UP001642409">
    <property type="component" value="Unassembled WGS sequence"/>
</dbReference>
<sequence length="82" mass="9560">MTTDFLYIYNDQELRYNQIVELNIRGLDKLKGLNIRSNKIRDLSGAEYLKAKGCCCITTLMDKRSRVKRKSTKRGCGREINK</sequence>
<dbReference type="EMBL" id="CAXDID020000493">
    <property type="protein sequence ID" value="CAL6097289.1"/>
    <property type="molecule type" value="Genomic_DNA"/>
</dbReference>
<evidence type="ECO:0000313" key="5">
    <source>
        <dbReference type="Proteomes" id="UP001642409"/>
    </source>
</evidence>
<accession>A0AA86N5E7</accession>
<keyword evidence="5" id="KW-1185">Reference proteome</keyword>
<evidence type="ECO:0000313" key="3">
    <source>
        <dbReference type="EMBL" id="CAL6097289.1"/>
    </source>
</evidence>